<dbReference type="InterPro" id="IPR004532">
    <property type="entry name" value="Phe-tRNA-ligase_IIc_bsu_bact"/>
</dbReference>
<evidence type="ECO:0000256" key="5">
    <source>
        <dbReference type="ARBA" id="ARBA00022741"/>
    </source>
</evidence>
<accession>A0A3B1DKU8</accession>
<dbReference type="RefSeq" id="WP_158348979.1">
    <property type="nucleotide sequence ID" value="NZ_LR025085.1"/>
</dbReference>
<dbReference type="CDD" id="cd00769">
    <property type="entry name" value="PheRS_beta_core"/>
    <property type="match status" value="1"/>
</dbReference>
<comment type="catalytic activity">
    <reaction evidence="10 11">
        <text>tRNA(Phe) + L-phenylalanine + ATP = L-phenylalanyl-tRNA(Phe) + AMP + diphosphate + H(+)</text>
        <dbReference type="Rhea" id="RHEA:19413"/>
        <dbReference type="Rhea" id="RHEA-COMP:9668"/>
        <dbReference type="Rhea" id="RHEA-COMP:9699"/>
        <dbReference type="ChEBI" id="CHEBI:15378"/>
        <dbReference type="ChEBI" id="CHEBI:30616"/>
        <dbReference type="ChEBI" id="CHEBI:33019"/>
        <dbReference type="ChEBI" id="CHEBI:58095"/>
        <dbReference type="ChEBI" id="CHEBI:78442"/>
        <dbReference type="ChEBI" id="CHEBI:78531"/>
        <dbReference type="ChEBI" id="CHEBI:456215"/>
        <dbReference type="EC" id="6.1.1.20"/>
    </reaction>
</comment>
<dbReference type="InterPro" id="IPR009061">
    <property type="entry name" value="DNA-bd_dom_put_sf"/>
</dbReference>
<dbReference type="Gene3D" id="3.30.70.380">
    <property type="entry name" value="Ferrodoxin-fold anticodon-binding domain"/>
    <property type="match status" value="1"/>
</dbReference>
<keyword evidence="5 11" id="KW-0547">Nucleotide-binding</keyword>
<evidence type="ECO:0000256" key="1">
    <source>
        <dbReference type="ARBA" id="ARBA00008653"/>
    </source>
</evidence>
<dbReference type="Proteomes" id="UP000271849">
    <property type="component" value="Chromosome"/>
</dbReference>
<evidence type="ECO:0000256" key="2">
    <source>
        <dbReference type="ARBA" id="ARBA00011209"/>
    </source>
</evidence>
<dbReference type="SUPFAM" id="SSF50249">
    <property type="entry name" value="Nucleic acid-binding proteins"/>
    <property type="match status" value="1"/>
</dbReference>
<organism evidence="14 15">
    <name type="scientific">Buchnera aphidicola</name>
    <name type="common">Cinara strobi</name>
    <dbReference type="NCBI Taxonomy" id="1921549"/>
    <lineage>
        <taxon>Bacteria</taxon>
        <taxon>Pseudomonadati</taxon>
        <taxon>Pseudomonadota</taxon>
        <taxon>Gammaproteobacteria</taxon>
        <taxon>Enterobacterales</taxon>
        <taxon>Erwiniaceae</taxon>
        <taxon>Buchnera</taxon>
    </lineage>
</organism>
<evidence type="ECO:0000256" key="9">
    <source>
        <dbReference type="ARBA" id="ARBA00023146"/>
    </source>
</evidence>
<dbReference type="Pfam" id="PF03484">
    <property type="entry name" value="B5"/>
    <property type="match status" value="1"/>
</dbReference>
<sequence length="801" mass="93662">MKIGAEWLRQWIDLPISNINLCKQLTIFGCEVNYIQEKKKYFSNTVIGRIVSKKKYFPDKRLILYRVRISRTKKIYIINKKKNYLSAGVQIPVILPQSSLIKDMKILSCYLYKNKISGVFCSYHLAGIEKNNKEVIIISKKLKVGSDFNHYLCSYNDIMKFFIPFNRIDLRSVWGISREIAVLNHLPLPKLKYKSRFIPKKVLSEPRININIDIKNSNIQYIFCEFYSLKVPSVFPFRMQERLRVSNLLSDNIILNIINYIFIETGHWFHVFDLDYLKQEIYIKELQEKQVIQDKNNKSISLVKGTVILSDLKNILSFEDMEYSHYSSVNSITKNLFLGSICFEAEFIQSRNLIIGVERKIEYLKYNVYPSTQKNIFQYIQNLILDICGGETTTLKKYKIEKDYSESNLLSLNINRINRVSGIKFTKKDILSILKICYFKFFSKKDNFFITPPYWRTDIRIIEDLFSEIIRIYGFEKIQSSPPKNWNLSFKHTKERISLSRIKLFLIDRGYFEIISYSFIDPVVQKFFITQSNSLSIINPISSDMSEMRLSLWIGLLNCVSYHQKRQNESIKLFETGLCFFSKKEKGKIKKVFQNDYLALAISGFYSHRSWYLKNRKFDFYDLKGDVESILNICGKMNCVEFSPENFIGLCSEQSAGIYLNGQFIGRIGVLDPSFYNVFNLHDSVILFEIMWKKICDSRSIKIKYISVLPSSQRDISIIVSSNILSKDIIDVCRNNISIKNTDIYIYDVYTGSNIPVGKKSISICFTFNSFKNTLIESDINLNISQCVTALKDKFGAILRD</sequence>
<dbReference type="InterPro" id="IPR012340">
    <property type="entry name" value="NA-bd_OB-fold"/>
</dbReference>
<dbReference type="SUPFAM" id="SSF54991">
    <property type="entry name" value="Anticodon-binding domain of PheRS"/>
    <property type="match status" value="1"/>
</dbReference>
<dbReference type="PANTHER" id="PTHR10947:SF0">
    <property type="entry name" value="PHENYLALANINE--TRNA LIGASE BETA SUBUNIT"/>
    <property type="match status" value="1"/>
</dbReference>
<dbReference type="Gene3D" id="3.50.40.10">
    <property type="entry name" value="Phenylalanyl-trna Synthetase, Chain B, domain 3"/>
    <property type="match status" value="1"/>
</dbReference>
<dbReference type="STRING" id="1921549.GCA_900128825_00090"/>
<dbReference type="NCBIfam" id="TIGR00472">
    <property type="entry name" value="pheT_bact"/>
    <property type="match status" value="1"/>
</dbReference>
<dbReference type="GO" id="GO:0003723">
    <property type="term" value="F:RNA binding"/>
    <property type="evidence" value="ECO:0007669"/>
    <property type="project" value="InterPro"/>
</dbReference>
<dbReference type="Pfam" id="PF03147">
    <property type="entry name" value="FDX-ACB"/>
    <property type="match status" value="1"/>
</dbReference>
<dbReference type="SMART" id="SM00896">
    <property type="entry name" value="FDX-ACB"/>
    <property type="match status" value="1"/>
</dbReference>
<dbReference type="GO" id="GO:0005524">
    <property type="term" value="F:ATP binding"/>
    <property type="evidence" value="ECO:0007669"/>
    <property type="project" value="UniProtKB-UniRule"/>
</dbReference>
<evidence type="ECO:0000256" key="3">
    <source>
        <dbReference type="ARBA" id="ARBA00022598"/>
    </source>
</evidence>
<evidence type="ECO:0000256" key="6">
    <source>
        <dbReference type="ARBA" id="ARBA00022840"/>
    </source>
</evidence>
<keyword evidence="7 11" id="KW-0460">Magnesium</keyword>
<dbReference type="OrthoDB" id="9805455at2"/>
<evidence type="ECO:0000259" key="12">
    <source>
        <dbReference type="PROSITE" id="PS51447"/>
    </source>
</evidence>
<comment type="similarity">
    <text evidence="1 11">Belongs to the phenylalanyl-tRNA synthetase beta subunit family. Type 1 subfamily.</text>
</comment>
<dbReference type="Gene3D" id="3.30.930.10">
    <property type="entry name" value="Bira Bifunctional Protein, Domain 2"/>
    <property type="match status" value="1"/>
</dbReference>
<dbReference type="AlphaFoldDB" id="A0A3B1DKU8"/>
<comment type="subunit">
    <text evidence="2 11">Tetramer of two alpha and two beta subunits.</text>
</comment>
<dbReference type="EC" id="6.1.1.20" evidence="11"/>
<feature type="domain" description="B5" evidence="13">
    <location>
        <begin position="405"/>
        <end position="480"/>
    </location>
</feature>
<dbReference type="GO" id="GO:0004826">
    <property type="term" value="F:phenylalanine-tRNA ligase activity"/>
    <property type="evidence" value="ECO:0007669"/>
    <property type="project" value="UniProtKB-UniRule"/>
</dbReference>
<dbReference type="InterPro" id="IPR005121">
    <property type="entry name" value="Fdx_antiC-bd"/>
</dbReference>
<dbReference type="GO" id="GO:0009328">
    <property type="term" value="C:phenylalanine-tRNA ligase complex"/>
    <property type="evidence" value="ECO:0007669"/>
    <property type="project" value="TreeGrafter"/>
</dbReference>
<name>A0A3B1DKU8_9GAMM</name>
<dbReference type="PANTHER" id="PTHR10947">
    <property type="entry name" value="PHENYLALANYL-TRNA SYNTHETASE BETA CHAIN AND LEUCINE-RICH REPEAT-CONTAINING PROTEIN 47"/>
    <property type="match status" value="1"/>
</dbReference>
<dbReference type="SUPFAM" id="SSF56037">
    <property type="entry name" value="PheT/TilS domain"/>
    <property type="match status" value="1"/>
</dbReference>
<evidence type="ECO:0000259" key="13">
    <source>
        <dbReference type="PROSITE" id="PS51483"/>
    </source>
</evidence>
<dbReference type="InterPro" id="IPR041616">
    <property type="entry name" value="PheRS_beta_core"/>
</dbReference>
<dbReference type="InterPro" id="IPR005146">
    <property type="entry name" value="B3/B4_tRNA-bd"/>
</dbReference>
<feature type="binding site" evidence="11">
    <location>
        <position position="468"/>
    </location>
    <ligand>
        <name>Mg(2+)</name>
        <dbReference type="ChEBI" id="CHEBI:18420"/>
        <note>shared with alpha subunit</note>
    </ligand>
</feature>
<evidence type="ECO:0000256" key="8">
    <source>
        <dbReference type="ARBA" id="ARBA00022917"/>
    </source>
</evidence>
<dbReference type="Gene3D" id="3.30.56.10">
    <property type="match status" value="2"/>
</dbReference>
<keyword evidence="4 11" id="KW-0479">Metal-binding</keyword>
<evidence type="ECO:0000313" key="15">
    <source>
        <dbReference type="Proteomes" id="UP000271849"/>
    </source>
</evidence>
<dbReference type="InterPro" id="IPR020825">
    <property type="entry name" value="Phe-tRNA_synthase-like_B3/B4"/>
</dbReference>
<comment type="caution">
    <text evidence="11">Lacks conserved residue(s) required for the propagation of feature annotation.</text>
</comment>
<evidence type="ECO:0000256" key="10">
    <source>
        <dbReference type="ARBA" id="ARBA00049255"/>
    </source>
</evidence>
<dbReference type="SUPFAM" id="SSF46955">
    <property type="entry name" value="Putative DNA-binding domain"/>
    <property type="match status" value="2"/>
</dbReference>
<keyword evidence="6 11" id="KW-0067">ATP-binding</keyword>
<keyword evidence="11" id="KW-0963">Cytoplasm</keyword>
<dbReference type="InterPro" id="IPR045060">
    <property type="entry name" value="Phe-tRNA-ligase_IIc_bsu"/>
</dbReference>
<dbReference type="PROSITE" id="PS51447">
    <property type="entry name" value="FDX_ACB"/>
    <property type="match status" value="1"/>
</dbReference>
<feature type="binding site" evidence="11">
    <location>
        <position position="458"/>
    </location>
    <ligand>
        <name>Mg(2+)</name>
        <dbReference type="ChEBI" id="CHEBI:18420"/>
        <note>shared with alpha subunit</note>
    </ligand>
</feature>
<dbReference type="GO" id="GO:0006432">
    <property type="term" value="P:phenylalanyl-tRNA aminoacylation"/>
    <property type="evidence" value="ECO:0007669"/>
    <property type="project" value="UniProtKB-UniRule"/>
</dbReference>
<dbReference type="SUPFAM" id="SSF55681">
    <property type="entry name" value="Class II aaRS and biotin synthetases"/>
    <property type="match status" value="1"/>
</dbReference>
<evidence type="ECO:0000256" key="7">
    <source>
        <dbReference type="ARBA" id="ARBA00022842"/>
    </source>
</evidence>
<dbReference type="GO" id="GO:0000287">
    <property type="term" value="F:magnesium ion binding"/>
    <property type="evidence" value="ECO:0007669"/>
    <property type="project" value="UniProtKB-UniRule"/>
</dbReference>
<feature type="binding site" evidence="11">
    <location>
        <position position="464"/>
    </location>
    <ligand>
        <name>Mg(2+)</name>
        <dbReference type="ChEBI" id="CHEBI:18420"/>
        <note>shared with alpha subunit</note>
    </ligand>
</feature>
<dbReference type="Pfam" id="PF17759">
    <property type="entry name" value="tRNA_synthFbeta"/>
    <property type="match status" value="1"/>
</dbReference>
<dbReference type="InterPro" id="IPR036690">
    <property type="entry name" value="Fdx_antiC-bd_sf"/>
</dbReference>
<dbReference type="EMBL" id="LR025085">
    <property type="protein sequence ID" value="VAX76341.1"/>
    <property type="molecule type" value="Genomic_DNA"/>
</dbReference>
<dbReference type="Pfam" id="PF03483">
    <property type="entry name" value="B3_4"/>
    <property type="match status" value="1"/>
</dbReference>
<evidence type="ECO:0000313" key="14">
    <source>
        <dbReference type="EMBL" id="VAX76341.1"/>
    </source>
</evidence>
<evidence type="ECO:0000256" key="4">
    <source>
        <dbReference type="ARBA" id="ARBA00022723"/>
    </source>
</evidence>
<evidence type="ECO:0000256" key="11">
    <source>
        <dbReference type="HAMAP-Rule" id="MF_00283"/>
    </source>
</evidence>
<keyword evidence="8 11" id="KW-0648">Protein biosynthesis</keyword>
<comment type="subcellular location">
    <subcellularLocation>
        <location evidence="11">Cytoplasm</location>
    </subcellularLocation>
</comment>
<dbReference type="PROSITE" id="PS51483">
    <property type="entry name" value="B5"/>
    <property type="match status" value="1"/>
</dbReference>
<keyword evidence="3 11" id="KW-0436">Ligase</keyword>
<dbReference type="InterPro" id="IPR045864">
    <property type="entry name" value="aa-tRNA-synth_II/BPL/LPL"/>
</dbReference>
<gene>
    <name evidence="11 14" type="primary">pheT</name>
    <name evidence="14" type="ORF">BUCINSTRO3249_0090</name>
</gene>
<keyword evidence="9 11" id="KW-0030">Aminoacyl-tRNA synthetase</keyword>
<dbReference type="Gene3D" id="2.40.50.140">
    <property type="entry name" value="Nucleic acid-binding proteins"/>
    <property type="match status" value="1"/>
</dbReference>
<dbReference type="HAMAP" id="MF_00283">
    <property type="entry name" value="Phe_tRNA_synth_beta1"/>
    <property type="match status" value="1"/>
</dbReference>
<protein>
    <recommendedName>
        <fullName evidence="11">Phenylalanine--tRNA ligase beta subunit</fullName>
        <ecNumber evidence="11">6.1.1.20</ecNumber>
    </recommendedName>
    <alternativeName>
        <fullName evidence="11">Phenylalanyl-tRNA synthetase beta subunit</fullName>
        <shortName evidence="11">PheRS</shortName>
    </alternativeName>
</protein>
<dbReference type="InterPro" id="IPR005147">
    <property type="entry name" value="tRNA_synthase_B5-dom"/>
</dbReference>
<reference evidence="15" key="1">
    <citation type="submission" date="2018-09" db="EMBL/GenBank/DDBJ databases">
        <authorList>
            <person name="Manzano-Marin A."/>
            <person name="Manzano-Marin A."/>
        </authorList>
    </citation>
    <scope>NUCLEOTIDE SEQUENCE [LARGE SCALE GENOMIC DNA]</scope>
    <source>
        <strain evidence="15">BuCistrobi</strain>
    </source>
</reference>
<dbReference type="SMART" id="SM00873">
    <property type="entry name" value="B3_4"/>
    <property type="match status" value="1"/>
</dbReference>
<proteinExistence type="inferred from homology"/>
<comment type="cofactor">
    <cofactor evidence="11">
        <name>Mg(2+)</name>
        <dbReference type="ChEBI" id="CHEBI:18420"/>
    </cofactor>
    <text evidence="11">Binds 2 magnesium ions per tetramer.</text>
</comment>
<dbReference type="SMART" id="SM00874">
    <property type="entry name" value="B5"/>
    <property type="match status" value="1"/>
</dbReference>
<feature type="domain" description="FDX-ACB" evidence="12">
    <location>
        <begin position="707"/>
        <end position="800"/>
    </location>
</feature>